<dbReference type="Proteomes" id="UP001529369">
    <property type="component" value="Unassembled WGS sequence"/>
</dbReference>
<gene>
    <name evidence="1" type="ORF">QWZ14_11470</name>
</gene>
<comment type="caution">
    <text evidence="1">The sequence shown here is derived from an EMBL/GenBank/DDBJ whole genome shotgun (WGS) entry which is preliminary data.</text>
</comment>
<evidence type="ECO:0008006" key="3">
    <source>
        <dbReference type="Google" id="ProtNLM"/>
    </source>
</evidence>
<evidence type="ECO:0000313" key="2">
    <source>
        <dbReference type="Proteomes" id="UP001529369"/>
    </source>
</evidence>
<dbReference type="EMBL" id="JAUFPN010000126">
    <property type="protein sequence ID" value="MDN3564979.1"/>
    <property type="molecule type" value="Genomic_DNA"/>
</dbReference>
<proteinExistence type="predicted"/>
<name>A0ABT8A5K1_9PROT</name>
<organism evidence="1 2">
    <name type="scientific">Paeniroseomonas aquatica</name>
    <dbReference type="NCBI Taxonomy" id="373043"/>
    <lineage>
        <taxon>Bacteria</taxon>
        <taxon>Pseudomonadati</taxon>
        <taxon>Pseudomonadota</taxon>
        <taxon>Alphaproteobacteria</taxon>
        <taxon>Acetobacterales</taxon>
        <taxon>Acetobacteraceae</taxon>
        <taxon>Paeniroseomonas</taxon>
    </lineage>
</organism>
<sequence length="98" mass="9846">MGETLAHGAIAKVVADRHGIGTGLLFTWPREMLATAMSGFAPVAVVPELAVAAAVAPAKADEAPGLLEVAFPSGTTVRVSGAVDPAMLRVVLAELGGR</sequence>
<accession>A0ABT8A5K1</accession>
<protein>
    <recommendedName>
        <fullName evidence="3">Transposase</fullName>
    </recommendedName>
</protein>
<keyword evidence="2" id="KW-1185">Reference proteome</keyword>
<evidence type="ECO:0000313" key="1">
    <source>
        <dbReference type="EMBL" id="MDN3564979.1"/>
    </source>
</evidence>
<reference evidence="2" key="1">
    <citation type="journal article" date="2019" name="Int. J. Syst. Evol. Microbiol.">
        <title>The Global Catalogue of Microorganisms (GCM) 10K type strain sequencing project: providing services to taxonomists for standard genome sequencing and annotation.</title>
        <authorList>
            <consortium name="The Broad Institute Genomics Platform"/>
            <consortium name="The Broad Institute Genome Sequencing Center for Infectious Disease"/>
            <person name="Wu L."/>
            <person name="Ma J."/>
        </authorList>
    </citation>
    <scope>NUCLEOTIDE SEQUENCE [LARGE SCALE GENOMIC DNA]</scope>
    <source>
        <strain evidence="2">CECT 7131</strain>
    </source>
</reference>
<dbReference type="RefSeq" id="WP_290316792.1">
    <property type="nucleotide sequence ID" value="NZ_JAUFPN010000126.1"/>
</dbReference>